<keyword evidence="4" id="KW-1185">Reference proteome</keyword>
<protein>
    <recommendedName>
        <fullName evidence="5">Transmembrane protein 135 N-terminal domain-containing protein</fullName>
    </recommendedName>
</protein>
<keyword evidence="1" id="KW-0812">Transmembrane</keyword>
<dbReference type="InParanoid" id="B0X502"/>
<feature type="transmembrane region" description="Helical" evidence="1">
    <location>
        <begin position="104"/>
        <end position="122"/>
    </location>
</feature>
<feature type="transmembrane region" description="Helical" evidence="1">
    <location>
        <begin position="34"/>
        <end position="56"/>
    </location>
</feature>
<keyword evidence="1" id="KW-0472">Membrane</keyword>
<dbReference type="OMA" id="WHKLMAN"/>
<reference evidence="2" key="1">
    <citation type="submission" date="2007-03" db="EMBL/GenBank/DDBJ databases">
        <title>Annotation of Culex pipiens quinquefasciatus.</title>
        <authorList>
            <consortium name="The Broad Institute Genome Sequencing Platform"/>
            <person name="Atkinson P.W."/>
            <person name="Hemingway J."/>
            <person name="Christensen B.M."/>
            <person name="Higgs S."/>
            <person name="Kodira C."/>
            <person name="Hannick L."/>
            <person name="Megy K."/>
            <person name="O'Leary S."/>
            <person name="Pearson M."/>
            <person name="Haas B.J."/>
            <person name="Mauceli E."/>
            <person name="Wortman J.R."/>
            <person name="Lee N.H."/>
            <person name="Guigo R."/>
            <person name="Stanke M."/>
            <person name="Alvarado L."/>
            <person name="Amedeo P."/>
            <person name="Antoine C.H."/>
            <person name="Arensburger P."/>
            <person name="Bidwell S.L."/>
            <person name="Crawford M."/>
            <person name="Camaro F."/>
            <person name="Devon K."/>
            <person name="Engels R."/>
            <person name="Hammond M."/>
            <person name="Howarth C."/>
            <person name="Koehrsen M."/>
            <person name="Lawson D."/>
            <person name="Montgomery P."/>
            <person name="Nene V."/>
            <person name="Nusbaum C."/>
            <person name="Puiu D."/>
            <person name="Romero-Severson J."/>
            <person name="Severson D.W."/>
            <person name="Shumway M."/>
            <person name="Sisk P."/>
            <person name="Stolte C."/>
            <person name="Zeng Q."/>
            <person name="Eisenstadt E."/>
            <person name="Fraser-Liggett C."/>
            <person name="Strausberg R."/>
            <person name="Galagan J."/>
            <person name="Birren B."/>
            <person name="Collins F.H."/>
        </authorList>
    </citation>
    <scope>NUCLEOTIDE SEQUENCE [LARGE SCALE GENOMIC DNA]</scope>
    <source>
        <strain evidence="2">JHB</strain>
    </source>
</reference>
<sequence>MGTLSKHFYAATRDKTCRDMLHPGHTCWQAGQVYLWQGLIGAMRHYLPGAVTALLFRMNQWDDPRVWMNFVAQYARCIVAGLPMTAGSFHFFCGFYNLLGRFSAPFFVFIPSFLGACTCMFLPRPIVRAQGVGLLNMYVEFLIRRVRGRTAETLRTSRLIGTIMFGVFSAAMMGALQYLQIDRVWFANVYKESVTHNNNKEDCKIRYCSHHPTKPCWQHILIQVKRSFYFGLAICLIKNALPRITMLFSSPVSFLRAIASRFDYGLIGFFTGYKALFEIFNCCLPTKVSSITRSSIAGFFAGTSYYFFPNYLLFTYPITELMEVYWLVYMRSDLPKPALARFIDRLPVVLLAYAFSLGMMYHLRVVYPYYTNRYCHKLMNIGTTGRSEMLARGYAEIMLGYK</sequence>
<proteinExistence type="predicted"/>
<dbReference type="KEGG" id="cqu:CpipJ_CPIJ014284"/>
<dbReference type="PANTHER" id="PTHR12459">
    <property type="entry name" value="TRANSMEMBRANE PROTEIN 135-RELATED"/>
    <property type="match status" value="1"/>
</dbReference>
<dbReference type="HOGENOM" id="CLU_058892_0_0_1"/>
<dbReference type="PANTHER" id="PTHR12459:SF15">
    <property type="entry name" value="TRANSMEMBRANE PROTEIN 135"/>
    <property type="match status" value="1"/>
</dbReference>
<dbReference type="AlphaFoldDB" id="B0X502"/>
<feature type="transmembrane region" description="Helical" evidence="1">
    <location>
        <begin position="342"/>
        <end position="363"/>
    </location>
</feature>
<name>B0X502_CULQU</name>
<dbReference type="FunCoup" id="B0X502">
    <property type="interactions" value="1"/>
</dbReference>
<evidence type="ECO:0008006" key="5">
    <source>
        <dbReference type="Google" id="ProtNLM"/>
    </source>
</evidence>
<evidence type="ECO:0000313" key="3">
    <source>
        <dbReference type="EnsemblMetazoa" id="CPIJ014284-PA"/>
    </source>
</evidence>
<organism>
    <name type="scientific">Culex quinquefasciatus</name>
    <name type="common">Southern house mosquito</name>
    <name type="synonym">Culex pungens</name>
    <dbReference type="NCBI Taxonomy" id="7176"/>
    <lineage>
        <taxon>Eukaryota</taxon>
        <taxon>Metazoa</taxon>
        <taxon>Ecdysozoa</taxon>
        <taxon>Arthropoda</taxon>
        <taxon>Hexapoda</taxon>
        <taxon>Insecta</taxon>
        <taxon>Pterygota</taxon>
        <taxon>Neoptera</taxon>
        <taxon>Endopterygota</taxon>
        <taxon>Diptera</taxon>
        <taxon>Nematocera</taxon>
        <taxon>Culicoidea</taxon>
        <taxon>Culicidae</taxon>
        <taxon>Culicinae</taxon>
        <taxon>Culicini</taxon>
        <taxon>Culex</taxon>
        <taxon>Culex</taxon>
    </lineage>
</organism>
<gene>
    <name evidence="3" type="primary">6047701</name>
    <name evidence="2" type="ORF">CpipJ_CPIJ014284</name>
</gene>
<dbReference type="EnsemblMetazoa" id="CPIJ014284-RA">
    <property type="protein sequence ID" value="CPIJ014284-PA"/>
    <property type="gene ID" value="CPIJ014284"/>
</dbReference>
<accession>B0X502</accession>
<evidence type="ECO:0000313" key="4">
    <source>
        <dbReference type="Proteomes" id="UP000002320"/>
    </source>
</evidence>
<keyword evidence="1" id="KW-1133">Transmembrane helix</keyword>
<feature type="transmembrane region" description="Helical" evidence="1">
    <location>
        <begin position="77"/>
        <end position="98"/>
    </location>
</feature>
<dbReference type="VEuPathDB" id="VectorBase:CQUJHB010932"/>
<dbReference type="eggNOG" id="ENOG502T860">
    <property type="taxonomic scope" value="Eukaryota"/>
</dbReference>
<dbReference type="OrthoDB" id="291792at2759"/>
<evidence type="ECO:0000313" key="2">
    <source>
        <dbReference type="EMBL" id="EDS40617.1"/>
    </source>
</evidence>
<evidence type="ECO:0000256" key="1">
    <source>
        <dbReference type="SAM" id="Phobius"/>
    </source>
</evidence>
<reference evidence="3" key="2">
    <citation type="submission" date="2021-02" db="UniProtKB">
        <authorList>
            <consortium name="EnsemblMetazoa"/>
        </authorList>
    </citation>
    <scope>IDENTIFICATION</scope>
    <source>
        <strain evidence="3">JHB</strain>
    </source>
</reference>
<dbReference type="Proteomes" id="UP000002320">
    <property type="component" value="Unassembled WGS sequence"/>
</dbReference>
<dbReference type="InterPro" id="IPR026749">
    <property type="entry name" value="Tmem135"/>
</dbReference>
<dbReference type="EMBL" id="DS232361">
    <property type="protein sequence ID" value="EDS40617.1"/>
    <property type="molecule type" value="Genomic_DNA"/>
</dbReference>
<feature type="transmembrane region" description="Helical" evidence="1">
    <location>
        <begin position="159"/>
        <end position="179"/>
    </location>
</feature>
<dbReference type="VEuPathDB" id="VectorBase:CPIJ014284"/>